<evidence type="ECO:0000313" key="3">
    <source>
        <dbReference type="Proteomes" id="UP000320184"/>
    </source>
</evidence>
<dbReference type="InterPro" id="IPR011009">
    <property type="entry name" value="Kinase-like_dom_sf"/>
</dbReference>
<feature type="domain" description="Aminoglycoside phosphotransferase" evidence="1">
    <location>
        <begin position="56"/>
        <end position="287"/>
    </location>
</feature>
<gene>
    <name evidence="2" type="ORF">E6K73_01715</name>
</gene>
<dbReference type="EMBL" id="VBOT01000021">
    <property type="protein sequence ID" value="TMQ53287.1"/>
    <property type="molecule type" value="Genomic_DNA"/>
</dbReference>
<name>A0A538SPK5_UNCEI</name>
<protein>
    <submittedName>
        <fullName evidence="2">DUF1679 domain-containing protein</fullName>
    </submittedName>
</protein>
<evidence type="ECO:0000259" key="1">
    <source>
        <dbReference type="Pfam" id="PF01636"/>
    </source>
</evidence>
<dbReference type="Pfam" id="PF01636">
    <property type="entry name" value="APH"/>
    <property type="match status" value="1"/>
</dbReference>
<accession>A0A538SPK5</accession>
<reference evidence="2 3" key="1">
    <citation type="journal article" date="2019" name="Nat. Microbiol.">
        <title>Mediterranean grassland soil C-N compound turnover is dependent on rainfall and depth, and is mediated by genomically divergent microorganisms.</title>
        <authorList>
            <person name="Diamond S."/>
            <person name="Andeer P.F."/>
            <person name="Li Z."/>
            <person name="Crits-Christoph A."/>
            <person name="Burstein D."/>
            <person name="Anantharaman K."/>
            <person name="Lane K.R."/>
            <person name="Thomas B.C."/>
            <person name="Pan C."/>
            <person name="Northen T.R."/>
            <person name="Banfield J.F."/>
        </authorList>
    </citation>
    <scope>NUCLEOTIDE SEQUENCE [LARGE SCALE GENOMIC DNA]</scope>
    <source>
        <strain evidence="2">WS_3</strain>
    </source>
</reference>
<sequence>MIEGLERAFAGAGQEMPPGLDRALSEAVRGSGGPIRLIEHRELKAAVIRLRLEVAGEVRAVVVKRLRPAEARRNQLAIQRWLPAGDMGGMAPELLGAASDLTGERVWQIYEDLGDWSLNGEEPGAERVAAGVREIARMHGRFSDHPVLGECRLHGGSLDFGAFEANLRDATRALEALRPPGLTPTSEQVALRDRLLARLGRLAGETPMRREAQAELGGPETLLHGDLWTTNTFVEALDGGFRVRLIDWDHAGVGPAAYDLSTLLLRFARERRPWILDCYRRGPERAWRLPGTDPLNLMFETFELSRYASRIIWPAIALLYRRVTWGFDELQAV</sequence>
<comment type="caution">
    <text evidence="2">The sequence shown here is derived from an EMBL/GenBank/DDBJ whole genome shotgun (WGS) entry which is preliminary data.</text>
</comment>
<evidence type="ECO:0000313" key="2">
    <source>
        <dbReference type="EMBL" id="TMQ53287.1"/>
    </source>
</evidence>
<dbReference type="AlphaFoldDB" id="A0A538SPK5"/>
<proteinExistence type="predicted"/>
<dbReference type="Proteomes" id="UP000320184">
    <property type="component" value="Unassembled WGS sequence"/>
</dbReference>
<dbReference type="SUPFAM" id="SSF56112">
    <property type="entry name" value="Protein kinase-like (PK-like)"/>
    <property type="match status" value="1"/>
</dbReference>
<dbReference type="Gene3D" id="3.90.1200.10">
    <property type="match status" value="1"/>
</dbReference>
<feature type="non-terminal residue" evidence="2">
    <location>
        <position position="333"/>
    </location>
</feature>
<dbReference type="InterPro" id="IPR002575">
    <property type="entry name" value="Aminoglycoside_PTrfase"/>
</dbReference>
<organism evidence="2 3">
    <name type="scientific">Eiseniibacteriota bacterium</name>
    <dbReference type="NCBI Taxonomy" id="2212470"/>
    <lineage>
        <taxon>Bacteria</taxon>
        <taxon>Candidatus Eiseniibacteriota</taxon>
    </lineage>
</organism>